<comment type="caution">
    <text evidence="1">The sequence shown here is derived from an EMBL/GenBank/DDBJ whole genome shotgun (WGS) entry which is preliminary data.</text>
</comment>
<proteinExistence type="predicted"/>
<reference evidence="1 2" key="1">
    <citation type="submission" date="2019-05" db="EMBL/GenBank/DDBJ databases">
        <title>Another draft genome of Portunus trituberculatus and its Hox gene families provides insights of decapod evolution.</title>
        <authorList>
            <person name="Jeong J.-H."/>
            <person name="Song I."/>
            <person name="Kim S."/>
            <person name="Choi T."/>
            <person name="Kim D."/>
            <person name="Ryu S."/>
            <person name="Kim W."/>
        </authorList>
    </citation>
    <scope>NUCLEOTIDE SEQUENCE [LARGE SCALE GENOMIC DNA]</scope>
    <source>
        <tissue evidence="1">Muscle</tissue>
    </source>
</reference>
<dbReference type="Proteomes" id="UP000324222">
    <property type="component" value="Unassembled WGS sequence"/>
</dbReference>
<dbReference type="AlphaFoldDB" id="A0A5B7IG90"/>
<organism evidence="1 2">
    <name type="scientific">Portunus trituberculatus</name>
    <name type="common">Swimming crab</name>
    <name type="synonym">Neptunus trituberculatus</name>
    <dbReference type="NCBI Taxonomy" id="210409"/>
    <lineage>
        <taxon>Eukaryota</taxon>
        <taxon>Metazoa</taxon>
        <taxon>Ecdysozoa</taxon>
        <taxon>Arthropoda</taxon>
        <taxon>Crustacea</taxon>
        <taxon>Multicrustacea</taxon>
        <taxon>Malacostraca</taxon>
        <taxon>Eumalacostraca</taxon>
        <taxon>Eucarida</taxon>
        <taxon>Decapoda</taxon>
        <taxon>Pleocyemata</taxon>
        <taxon>Brachyura</taxon>
        <taxon>Eubrachyura</taxon>
        <taxon>Portunoidea</taxon>
        <taxon>Portunidae</taxon>
        <taxon>Portuninae</taxon>
        <taxon>Portunus</taxon>
    </lineage>
</organism>
<keyword evidence="2" id="KW-1185">Reference proteome</keyword>
<protein>
    <submittedName>
        <fullName evidence="1">Uncharacterized protein</fullName>
    </submittedName>
</protein>
<evidence type="ECO:0000313" key="1">
    <source>
        <dbReference type="EMBL" id="MPC81016.1"/>
    </source>
</evidence>
<dbReference type="EMBL" id="VSRR010055683">
    <property type="protein sequence ID" value="MPC81016.1"/>
    <property type="molecule type" value="Genomic_DNA"/>
</dbReference>
<gene>
    <name evidence="1" type="ORF">E2C01_075616</name>
</gene>
<accession>A0A5B7IG90</accession>
<sequence length="119" mass="12592">MDHEYQLSNGGAWHRAMQQPRAVGANVGTGSDTPSFSPPCGGVGQPCVPTAVRGHKRCHAVCSVLIAAAQPWASGEACKGQQYKGGRGVSNVPRHLSSVRRGLLALGHYQGRVLLTRKH</sequence>
<evidence type="ECO:0000313" key="2">
    <source>
        <dbReference type="Proteomes" id="UP000324222"/>
    </source>
</evidence>
<name>A0A5B7IG90_PORTR</name>